<comment type="caution">
    <text evidence="1">The sequence shown here is derived from an EMBL/GenBank/DDBJ whole genome shotgun (WGS) entry which is preliminary data.</text>
</comment>
<sequence length="376" mass="42349">MDTEWIGAVKLDFDKVKTLTAQQYSMALREWSTTVKIHKAAQGKVVHELRWQCDIGQYCLKLRQLTLRSASTKAIRVVLKQCKELKSLEIMECHNIAIPRMHESLALEHLQMHSATQLTMVSLSCFLKLCPNLKSLTITMAKDVTSLIHTTIASHCPLIEKIILSQCGVVSGPYLSTLLYAACETIQWLDLSHCDSGAITGFEVAVSLPKLEGLIFDNLRIDGKTLNYINCPNLRVISLQNCRSLTDEAIQEFILSSPRHCLRVLDVKNTNVSQVTVEAIELQCVQLTHLGVESCRNLPLALRQKYALQAHLHPSAYERVTLATNTRINIEASTSLCTSRNLLSEDVEEEDGDYEDSSRHIDDDIPIAYSFKRQRK</sequence>
<dbReference type="STRING" id="74557.A0A1V9YUM2"/>
<dbReference type="PANTHER" id="PTHR13318">
    <property type="entry name" value="PARTNER OF PAIRED, ISOFORM B-RELATED"/>
    <property type="match status" value="1"/>
</dbReference>
<dbReference type="InterPro" id="IPR006553">
    <property type="entry name" value="Leu-rich_rpt_Cys-con_subtyp"/>
</dbReference>
<dbReference type="EMBL" id="JNBS01002724">
    <property type="protein sequence ID" value="OQR89524.1"/>
    <property type="molecule type" value="Genomic_DNA"/>
</dbReference>
<name>A0A1V9YUM2_9STRA</name>
<dbReference type="Gene3D" id="3.80.10.10">
    <property type="entry name" value="Ribonuclease Inhibitor"/>
    <property type="match status" value="1"/>
</dbReference>
<dbReference type="InterPro" id="IPR032675">
    <property type="entry name" value="LRR_dom_sf"/>
</dbReference>
<dbReference type="Proteomes" id="UP000243217">
    <property type="component" value="Unassembled WGS sequence"/>
</dbReference>
<dbReference type="AlphaFoldDB" id="A0A1V9YUM2"/>
<dbReference type="PANTHER" id="PTHR13318:SF95">
    <property type="entry name" value="F-BOX PROTEIN YLR352W"/>
    <property type="match status" value="1"/>
</dbReference>
<proteinExistence type="predicted"/>
<keyword evidence="2" id="KW-1185">Reference proteome</keyword>
<organism evidence="1 2">
    <name type="scientific">Thraustotheca clavata</name>
    <dbReference type="NCBI Taxonomy" id="74557"/>
    <lineage>
        <taxon>Eukaryota</taxon>
        <taxon>Sar</taxon>
        <taxon>Stramenopiles</taxon>
        <taxon>Oomycota</taxon>
        <taxon>Saprolegniomycetes</taxon>
        <taxon>Saprolegniales</taxon>
        <taxon>Achlyaceae</taxon>
        <taxon>Thraustotheca</taxon>
    </lineage>
</organism>
<dbReference type="GO" id="GO:0031146">
    <property type="term" value="P:SCF-dependent proteasomal ubiquitin-dependent protein catabolic process"/>
    <property type="evidence" value="ECO:0007669"/>
    <property type="project" value="TreeGrafter"/>
</dbReference>
<evidence type="ECO:0000313" key="1">
    <source>
        <dbReference type="EMBL" id="OQR89524.1"/>
    </source>
</evidence>
<dbReference type="OrthoDB" id="423607at2759"/>
<dbReference type="SMART" id="SM00367">
    <property type="entry name" value="LRR_CC"/>
    <property type="match status" value="2"/>
</dbReference>
<dbReference type="SUPFAM" id="SSF52047">
    <property type="entry name" value="RNI-like"/>
    <property type="match status" value="1"/>
</dbReference>
<dbReference type="GO" id="GO:0019005">
    <property type="term" value="C:SCF ubiquitin ligase complex"/>
    <property type="evidence" value="ECO:0007669"/>
    <property type="project" value="TreeGrafter"/>
</dbReference>
<gene>
    <name evidence="1" type="ORF">THRCLA_09706</name>
</gene>
<reference evidence="1 2" key="1">
    <citation type="journal article" date="2014" name="Genome Biol. Evol.">
        <title>The secreted proteins of Achlya hypogyna and Thraustotheca clavata identify the ancestral oomycete secretome and reveal gene acquisitions by horizontal gene transfer.</title>
        <authorList>
            <person name="Misner I."/>
            <person name="Blouin N."/>
            <person name="Leonard G."/>
            <person name="Richards T.A."/>
            <person name="Lane C.E."/>
        </authorList>
    </citation>
    <scope>NUCLEOTIDE SEQUENCE [LARGE SCALE GENOMIC DNA]</scope>
    <source>
        <strain evidence="1 2">ATCC 34112</strain>
    </source>
</reference>
<evidence type="ECO:0000313" key="2">
    <source>
        <dbReference type="Proteomes" id="UP000243217"/>
    </source>
</evidence>
<protein>
    <submittedName>
        <fullName evidence="1">Uncharacterized protein</fullName>
    </submittedName>
</protein>
<accession>A0A1V9YUM2</accession>